<protein>
    <submittedName>
        <fullName evidence="2">DUF3137 domain-containing protein</fullName>
    </submittedName>
</protein>
<sequence length="309" mass="34453">MIALPDVDTLMAGGLQDRLDSLIADRAKAKEKMIWTGAGGIVSAILVGFIFYTFGLEEIGYFAASVVGGGALAWASNIRQKMIDSLKREMNGALARSLQVDYSVSAFSGQEFEVAHTYGLLPTFDDKYLQDQWHGSIDGTDFLLYEAKLTEEQGSGKNRRTVTKFEGVVLRFQFTRPFLGTTLVRRDGFKITLFGDSKSYGGQMLERIKMVDPGFEDAFDVYGTDQVEARYLVHPAYCERLIEMEQEFEGDKLAALFHGGDLIVTLHTGNMFESATLSPKRDRELLGKTIAQFGSITKLVKLLNERPRH</sequence>
<evidence type="ECO:0000256" key="1">
    <source>
        <dbReference type="SAM" id="Phobius"/>
    </source>
</evidence>
<dbReference type="RefSeq" id="WP_160353073.1">
    <property type="nucleotide sequence ID" value="NZ_SDWJ01000001.1"/>
</dbReference>
<dbReference type="EMBL" id="SDWJ01000001">
    <property type="protein sequence ID" value="MVZ97176.1"/>
    <property type="molecule type" value="Genomic_DNA"/>
</dbReference>
<keyword evidence="3" id="KW-1185">Reference proteome</keyword>
<dbReference type="AlphaFoldDB" id="A0A6I4LYM6"/>
<dbReference type="OrthoDB" id="4960523at2"/>
<dbReference type="InterPro" id="IPR021484">
    <property type="entry name" value="DUF3137"/>
</dbReference>
<gene>
    <name evidence="2" type="ORF">EUU23_05590</name>
</gene>
<keyword evidence="1" id="KW-1133">Transmembrane helix</keyword>
<feature type="transmembrane region" description="Helical" evidence="1">
    <location>
        <begin position="59"/>
        <end position="78"/>
    </location>
</feature>
<proteinExistence type="predicted"/>
<dbReference type="Proteomes" id="UP000471147">
    <property type="component" value="Unassembled WGS sequence"/>
</dbReference>
<feature type="transmembrane region" description="Helical" evidence="1">
    <location>
        <begin position="33"/>
        <end position="53"/>
    </location>
</feature>
<evidence type="ECO:0000313" key="3">
    <source>
        <dbReference type="Proteomes" id="UP000471147"/>
    </source>
</evidence>
<keyword evidence="1" id="KW-0812">Transmembrane</keyword>
<reference evidence="2 3" key="1">
    <citation type="submission" date="2019-01" db="EMBL/GenBank/DDBJ databases">
        <title>Sphingorhabdus lacus sp.nov., isolated from an oligotrophic freshwater lake.</title>
        <authorList>
            <person name="Park M."/>
        </authorList>
    </citation>
    <scope>NUCLEOTIDE SEQUENCE [LARGE SCALE GENOMIC DNA]</scope>
    <source>
        <strain evidence="2 3">IMCC26285</strain>
    </source>
</reference>
<organism evidence="2 3">
    <name type="scientific">Sphingorhabdus profundilacus</name>
    <dbReference type="NCBI Taxonomy" id="2509718"/>
    <lineage>
        <taxon>Bacteria</taxon>
        <taxon>Pseudomonadati</taxon>
        <taxon>Pseudomonadota</taxon>
        <taxon>Alphaproteobacteria</taxon>
        <taxon>Sphingomonadales</taxon>
        <taxon>Sphingomonadaceae</taxon>
        <taxon>Sphingorhabdus</taxon>
    </lineage>
</organism>
<dbReference type="Pfam" id="PF11335">
    <property type="entry name" value="DUF3137"/>
    <property type="match status" value="1"/>
</dbReference>
<accession>A0A6I4LYM6</accession>
<keyword evidence="1" id="KW-0472">Membrane</keyword>
<name>A0A6I4LYM6_9SPHN</name>
<comment type="caution">
    <text evidence="2">The sequence shown here is derived from an EMBL/GenBank/DDBJ whole genome shotgun (WGS) entry which is preliminary data.</text>
</comment>
<evidence type="ECO:0000313" key="2">
    <source>
        <dbReference type="EMBL" id="MVZ97176.1"/>
    </source>
</evidence>